<accession>A0ABX3U0Z6</accession>
<dbReference type="EMBL" id="MRWD01000023">
    <property type="protein sequence ID" value="ORJ21153.1"/>
    <property type="molecule type" value="Genomic_DNA"/>
</dbReference>
<name>A0ABX3U0Z6_9GAMM</name>
<evidence type="ECO:0000313" key="3">
    <source>
        <dbReference type="Proteomes" id="UP000192722"/>
    </source>
</evidence>
<sequence>MAGNQNAGSIYYDVELETAQLLTGASKVDTELEGIASSAKSTGKSVDMLGRNASSIGKAMLSLGANASVAEGSVSRLKEVAKNLALAISVEKIAEYANAWVTVSNKPINSVRSTEDLATVTQRVFDISQDTRSGLEATATLYGWLERATRSAGTSTADLSRLVETVSLPK</sequence>
<dbReference type="Proteomes" id="UP000192722">
    <property type="component" value="Unassembled WGS sequence"/>
</dbReference>
<feature type="domain" description="Tape measure protein N-terminal" evidence="1">
    <location>
        <begin position="92"/>
        <end position="167"/>
    </location>
</feature>
<dbReference type="Pfam" id="PF20155">
    <property type="entry name" value="TMP_3"/>
    <property type="match status" value="1"/>
</dbReference>
<reference evidence="2 3" key="1">
    <citation type="journal article" date="2017" name="Int. J. Syst. Evol. Microbiol.">
        <title>Rouxiella badensis sp. nov. and Rouxiella silvae sp. nov. isolated from peat bog soil in Germany and emendation of the genus description.</title>
        <authorList>
            <person name="Le Fleche-Mateos A."/>
            <person name="Kugler J.H."/>
            <person name="Hansen S.H."/>
            <person name="Syldatk C."/>
            <person name="Hausmann R."/>
            <person name="Lomprez F."/>
            <person name="Vandenbogaert M."/>
            <person name="Manuguerra J.C."/>
            <person name="Grimont P.A."/>
        </authorList>
    </citation>
    <scope>NUCLEOTIDE SEQUENCE [LARGE SCALE GENOMIC DNA]</scope>
    <source>
        <strain evidence="2 3">213</strain>
    </source>
</reference>
<dbReference type="InterPro" id="IPR013491">
    <property type="entry name" value="Tape_meas_N"/>
</dbReference>
<comment type="caution">
    <text evidence="2">The sequence shown here is derived from an EMBL/GenBank/DDBJ whole genome shotgun (WGS) entry which is preliminary data.</text>
</comment>
<evidence type="ECO:0000259" key="1">
    <source>
        <dbReference type="Pfam" id="PF20155"/>
    </source>
</evidence>
<gene>
    <name evidence="2" type="ORF">BS639_11020</name>
</gene>
<proteinExistence type="predicted"/>
<keyword evidence="3" id="KW-1185">Reference proteome</keyword>
<evidence type="ECO:0000313" key="2">
    <source>
        <dbReference type="EMBL" id="ORJ21153.1"/>
    </source>
</evidence>
<protein>
    <recommendedName>
        <fullName evidence="1">Tape measure protein N-terminal domain-containing protein</fullName>
    </recommendedName>
</protein>
<organism evidence="2 3">
    <name type="scientific">Rouxiella silvae</name>
    <dbReference type="NCBI Taxonomy" id="1646373"/>
    <lineage>
        <taxon>Bacteria</taxon>
        <taxon>Pseudomonadati</taxon>
        <taxon>Pseudomonadota</taxon>
        <taxon>Gammaproteobacteria</taxon>
        <taxon>Enterobacterales</taxon>
        <taxon>Yersiniaceae</taxon>
        <taxon>Rouxiella</taxon>
    </lineage>
</organism>